<sequence length="527" mass="58049">MWGQDASVPRRRLAQPCRGAPWLLALLLSLALARKGGSAAHCPSKCVCASNIISCSKANLSVFPHPLPSYAAALDFSYNQLTRLRAEWAPSPLRHLHSLFLSHNGLSFISTEAFTNVPHLKYLDLSSNNIQELGENHFSHLVKLEVLLLYSNKISKIDRTAFEEMTKLQKLYLSHNAISRFPHELLKKDEGGFPELALLDLSCNKIKDISVDEVNKLPAWVKNGLYVHGNPLTCQCSLYNLFTHWQKRQLSSATDFKEELKCFLQKDSRIIKISSLSDPSPGGLNCSEFKEQVLEVHRGEEVIINCDTRQRGVVIREWLTPRYERVPQEGDNSSMTMLTNGSLQIKNISVEDMGPYTCYAVSQVFNETLYVHVTVHNYSLHGTPDTLNTAYTTLVGCILSVILVLIYLYLTPCRCCCRNGEKQASQREGSINSSVLSTTPNHNTGGGKEGLNRHMAPGNAQGQNGKCKANSSPKQAAKGSQKAERKMSDADSVSSVFSDTPIVGASQGEGGRGSGRDKAGAELVGLL</sequence>
<keyword evidence="4" id="KW-1015">Disulfide bond</keyword>
<dbReference type="InterPro" id="IPR013783">
    <property type="entry name" value="Ig-like_fold"/>
</dbReference>
<dbReference type="GO" id="GO:0051965">
    <property type="term" value="P:positive regulation of synapse assembly"/>
    <property type="evidence" value="ECO:0007669"/>
    <property type="project" value="Ensembl"/>
</dbReference>
<dbReference type="GO" id="GO:0032809">
    <property type="term" value="C:neuronal cell body membrane"/>
    <property type="evidence" value="ECO:0007669"/>
    <property type="project" value="Ensembl"/>
</dbReference>
<dbReference type="GO" id="GO:0030425">
    <property type="term" value="C:dendrite"/>
    <property type="evidence" value="ECO:0007669"/>
    <property type="project" value="Ensembl"/>
</dbReference>
<feature type="compositionally biased region" description="Polar residues" evidence="5">
    <location>
        <begin position="427"/>
        <end position="443"/>
    </location>
</feature>
<feature type="transmembrane region" description="Helical" evidence="6">
    <location>
        <begin position="390"/>
        <end position="410"/>
    </location>
</feature>
<keyword evidence="3" id="KW-0677">Repeat</keyword>
<dbReference type="SMART" id="SM00369">
    <property type="entry name" value="LRR_TYP"/>
    <property type="match status" value="5"/>
</dbReference>
<reference evidence="9" key="3">
    <citation type="submission" date="2025-09" db="UniProtKB">
        <authorList>
            <consortium name="Ensembl"/>
        </authorList>
    </citation>
    <scope>IDENTIFICATION</scope>
</reference>
<dbReference type="SUPFAM" id="SSF48726">
    <property type="entry name" value="Immunoglobulin"/>
    <property type="match status" value="1"/>
</dbReference>
<evidence type="ECO:0000256" key="6">
    <source>
        <dbReference type="SAM" id="Phobius"/>
    </source>
</evidence>
<dbReference type="GeneTree" id="ENSGT00950000183146"/>
<evidence type="ECO:0000256" key="7">
    <source>
        <dbReference type="SAM" id="SignalP"/>
    </source>
</evidence>
<dbReference type="GO" id="GO:0015459">
    <property type="term" value="F:potassium channel regulator activity"/>
    <property type="evidence" value="ECO:0007669"/>
    <property type="project" value="Ensembl"/>
</dbReference>
<dbReference type="RefSeq" id="XP_028589709.1">
    <property type="nucleotide sequence ID" value="XM_028733876.1"/>
</dbReference>
<reference evidence="9" key="2">
    <citation type="submission" date="2025-08" db="UniProtKB">
        <authorList>
            <consortium name="Ensembl"/>
        </authorList>
    </citation>
    <scope>IDENTIFICATION</scope>
</reference>
<name>A0A670J220_PODMU</name>
<evidence type="ECO:0000256" key="1">
    <source>
        <dbReference type="ARBA" id="ARBA00022614"/>
    </source>
</evidence>
<dbReference type="InterPro" id="IPR032675">
    <property type="entry name" value="LRR_dom_sf"/>
</dbReference>
<keyword evidence="6" id="KW-1133">Transmembrane helix</keyword>
<keyword evidence="10" id="KW-1185">Reference proteome</keyword>
<keyword evidence="1" id="KW-0433">Leucine-rich repeat</keyword>
<dbReference type="Ensembl" id="ENSPMRT00000019708.1">
    <property type="protein sequence ID" value="ENSPMRP00000018543.1"/>
    <property type="gene ID" value="ENSPMRG00000012174.1"/>
</dbReference>
<dbReference type="FunFam" id="2.60.40.10:FF:001123">
    <property type="entry name" value="Amphoterin-induced protein 1 isoform X2"/>
    <property type="match status" value="1"/>
</dbReference>
<dbReference type="InterPro" id="IPR003598">
    <property type="entry name" value="Ig_sub2"/>
</dbReference>
<feature type="region of interest" description="Disordered" evidence="5">
    <location>
        <begin position="427"/>
        <end position="527"/>
    </location>
</feature>
<dbReference type="InterPro" id="IPR036179">
    <property type="entry name" value="Ig-like_dom_sf"/>
</dbReference>
<dbReference type="CTD" id="57463"/>
<dbReference type="SUPFAM" id="SSF52058">
    <property type="entry name" value="L domain-like"/>
    <property type="match status" value="1"/>
</dbReference>
<dbReference type="PANTHER" id="PTHR24366:SF170">
    <property type="entry name" value="RE50361P"/>
    <property type="match status" value="1"/>
</dbReference>
<proteinExistence type="predicted"/>
<dbReference type="InterPro" id="IPR003599">
    <property type="entry name" value="Ig_sub"/>
</dbReference>
<dbReference type="Proteomes" id="UP000472272">
    <property type="component" value="Chromosome 6"/>
</dbReference>
<feature type="signal peptide" evidence="7">
    <location>
        <begin position="1"/>
        <end position="39"/>
    </location>
</feature>
<dbReference type="PROSITE" id="PS50835">
    <property type="entry name" value="IG_LIKE"/>
    <property type="match status" value="1"/>
</dbReference>
<accession>A0A670J220</accession>
<feature type="compositionally biased region" description="Polar residues" evidence="5">
    <location>
        <begin position="460"/>
        <end position="474"/>
    </location>
</feature>
<dbReference type="InterPro" id="IPR013098">
    <property type="entry name" value="Ig_I-set"/>
</dbReference>
<evidence type="ECO:0000259" key="8">
    <source>
        <dbReference type="PROSITE" id="PS50835"/>
    </source>
</evidence>
<keyword evidence="2 7" id="KW-0732">Signal</keyword>
<gene>
    <name evidence="9" type="primary">AMIGO1</name>
</gene>
<protein>
    <submittedName>
        <fullName evidence="9">Adhesion molecule with Ig like domain 1</fullName>
    </submittedName>
</protein>
<dbReference type="SMART" id="SM00409">
    <property type="entry name" value="IG"/>
    <property type="match status" value="1"/>
</dbReference>
<evidence type="ECO:0000313" key="9">
    <source>
        <dbReference type="Ensembl" id="ENSPMRP00000018543.1"/>
    </source>
</evidence>
<keyword evidence="6" id="KW-0812">Transmembrane</keyword>
<evidence type="ECO:0000256" key="4">
    <source>
        <dbReference type="ARBA" id="ARBA00023157"/>
    </source>
</evidence>
<dbReference type="InterPro" id="IPR001611">
    <property type="entry name" value="Leu-rich_rpt"/>
</dbReference>
<dbReference type="PANTHER" id="PTHR24366">
    <property type="entry name" value="IG(IMMUNOGLOBULIN) AND LRR(LEUCINE RICH REPEAT) DOMAINS"/>
    <property type="match status" value="1"/>
</dbReference>
<dbReference type="GO" id="GO:0008076">
    <property type="term" value="C:voltage-gated potassium channel complex"/>
    <property type="evidence" value="ECO:0007669"/>
    <property type="project" value="Ensembl"/>
</dbReference>
<organism evidence="9 10">
    <name type="scientific">Podarcis muralis</name>
    <name type="common">Wall lizard</name>
    <name type="synonym">Lacerta muralis</name>
    <dbReference type="NCBI Taxonomy" id="64176"/>
    <lineage>
        <taxon>Eukaryota</taxon>
        <taxon>Metazoa</taxon>
        <taxon>Chordata</taxon>
        <taxon>Craniata</taxon>
        <taxon>Vertebrata</taxon>
        <taxon>Euteleostomi</taxon>
        <taxon>Lepidosauria</taxon>
        <taxon>Squamata</taxon>
        <taxon>Bifurcata</taxon>
        <taxon>Unidentata</taxon>
        <taxon>Episquamata</taxon>
        <taxon>Laterata</taxon>
        <taxon>Lacertibaenia</taxon>
        <taxon>Lacertidae</taxon>
        <taxon>Podarcis</taxon>
    </lineage>
</organism>
<dbReference type="GeneID" id="114599175"/>
<keyword evidence="6" id="KW-0472">Membrane</keyword>
<dbReference type="Gene3D" id="3.80.10.10">
    <property type="entry name" value="Ribonuclease Inhibitor"/>
    <property type="match status" value="1"/>
</dbReference>
<dbReference type="SMART" id="SM00408">
    <property type="entry name" value="IGc2"/>
    <property type="match status" value="1"/>
</dbReference>
<evidence type="ECO:0000313" key="10">
    <source>
        <dbReference type="Proteomes" id="UP000472272"/>
    </source>
</evidence>
<dbReference type="InterPro" id="IPR007110">
    <property type="entry name" value="Ig-like_dom"/>
</dbReference>
<dbReference type="KEGG" id="pmua:114599175"/>
<evidence type="ECO:0000256" key="3">
    <source>
        <dbReference type="ARBA" id="ARBA00022737"/>
    </source>
</evidence>
<evidence type="ECO:0000256" key="2">
    <source>
        <dbReference type="ARBA" id="ARBA00022729"/>
    </source>
</evidence>
<dbReference type="InterPro" id="IPR003591">
    <property type="entry name" value="Leu-rich_rpt_typical-subtyp"/>
</dbReference>
<feature type="domain" description="Ig-like" evidence="8">
    <location>
        <begin position="279"/>
        <end position="374"/>
    </location>
</feature>
<dbReference type="OrthoDB" id="676979at2759"/>
<feature type="compositionally biased region" description="Low complexity" evidence="5">
    <location>
        <begin position="490"/>
        <end position="499"/>
    </location>
</feature>
<dbReference type="OMA" id="YSCWVAG"/>
<dbReference type="GO" id="GO:1901381">
    <property type="term" value="P:positive regulation of potassium ion transmembrane transport"/>
    <property type="evidence" value="ECO:0007669"/>
    <property type="project" value="Ensembl"/>
</dbReference>
<dbReference type="Pfam" id="PF07679">
    <property type="entry name" value="I-set"/>
    <property type="match status" value="1"/>
</dbReference>
<dbReference type="AlphaFoldDB" id="A0A670J220"/>
<dbReference type="Gene3D" id="2.60.40.10">
    <property type="entry name" value="Immunoglobulins"/>
    <property type="match status" value="1"/>
</dbReference>
<dbReference type="Pfam" id="PF13855">
    <property type="entry name" value="LRR_8"/>
    <property type="match status" value="1"/>
</dbReference>
<feature type="chain" id="PRO_5025562810" evidence="7">
    <location>
        <begin position="40"/>
        <end position="527"/>
    </location>
</feature>
<evidence type="ECO:0000256" key="5">
    <source>
        <dbReference type="SAM" id="MobiDB-lite"/>
    </source>
</evidence>
<reference evidence="9 10" key="1">
    <citation type="journal article" date="2019" name="Proc. Natl. Acad. Sci. U.S.A.">
        <title>Regulatory changes in pterin and carotenoid genes underlie balanced color polymorphisms in the wall lizard.</title>
        <authorList>
            <person name="Andrade P."/>
            <person name="Pinho C."/>
            <person name="Perez I de Lanuza G."/>
            <person name="Afonso S."/>
            <person name="Brejcha J."/>
            <person name="Rubin C.J."/>
            <person name="Wallerman O."/>
            <person name="Pereira P."/>
            <person name="Sabatino S.J."/>
            <person name="Bellati A."/>
            <person name="Pellitteri-Rosa D."/>
            <person name="Bosakova Z."/>
            <person name="Bunikis I."/>
            <person name="Carretero M.A."/>
            <person name="Feiner N."/>
            <person name="Marsik P."/>
            <person name="Pauperio F."/>
            <person name="Salvi D."/>
            <person name="Soler L."/>
            <person name="While G.M."/>
            <person name="Uller T."/>
            <person name="Font E."/>
            <person name="Andersson L."/>
            <person name="Carneiro M."/>
        </authorList>
    </citation>
    <scope>NUCLEOTIDE SEQUENCE</scope>
</reference>
<dbReference type="PROSITE" id="PS51450">
    <property type="entry name" value="LRR"/>
    <property type="match status" value="3"/>
</dbReference>